<dbReference type="PROSITE" id="PS51746">
    <property type="entry name" value="PPM_2"/>
    <property type="match status" value="1"/>
</dbReference>
<dbReference type="OrthoDB" id="9801841at2"/>
<reference evidence="2 3" key="1">
    <citation type="submission" date="2016-08" db="EMBL/GenBank/DDBJ databases">
        <title>A new outlook on sporulation: Clostridium algidixylanolyticum.</title>
        <authorList>
            <person name="Poppleton D.I."/>
            <person name="Gribaldo S."/>
        </authorList>
    </citation>
    <scope>NUCLEOTIDE SEQUENCE [LARGE SCALE GENOMIC DNA]</scope>
    <source>
        <strain evidence="2 3">SPL73</strain>
    </source>
</reference>
<evidence type="ECO:0000313" key="2">
    <source>
        <dbReference type="EMBL" id="RKD30699.1"/>
    </source>
</evidence>
<evidence type="ECO:0000259" key="1">
    <source>
        <dbReference type="PROSITE" id="PS51746"/>
    </source>
</evidence>
<dbReference type="Proteomes" id="UP000284277">
    <property type="component" value="Unassembled WGS sequence"/>
</dbReference>
<keyword evidence="3" id="KW-1185">Reference proteome</keyword>
<dbReference type="AlphaFoldDB" id="A0A419SZU0"/>
<dbReference type="InterPro" id="IPR001932">
    <property type="entry name" value="PPM-type_phosphatase-like_dom"/>
</dbReference>
<dbReference type="EMBL" id="MCIA01000030">
    <property type="protein sequence ID" value="RKD30699.1"/>
    <property type="molecule type" value="Genomic_DNA"/>
</dbReference>
<organism evidence="2 3">
    <name type="scientific">Lacrimispora algidixylanolytica</name>
    <dbReference type="NCBI Taxonomy" id="94868"/>
    <lineage>
        <taxon>Bacteria</taxon>
        <taxon>Bacillati</taxon>
        <taxon>Bacillota</taxon>
        <taxon>Clostridia</taxon>
        <taxon>Lachnospirales</taxon>
        <taxon>Lachnospiraceae</taxon>
        <taxon>Lacrimispora</taxon>
    </lineage>
</organism>
<proteinExistence type="predicted"/>
<sequence length="286" mass="31633">MMMTIVSGLGALLSVSLLGRIILFAREHLNQKAKKHKAVGGEAVSQTTGDQEIQADVSEIMKSPAGTLAILSDGMGKANTGKVCARIAADTLLDAYRSYEVLQNPEYFFKTSFREAHTRIQKTIGDRRGGACVAAVFVNGRTLHYGLAGNIRVALFRNQELIPISKGQTLDVLALNAFEEGVLTKSEAVWSMEETRIWNYLGLDGFHEIEICEPPIRLKPEDVILLLSKGIYEALSWADIEDILLKDLTIKEKADLIVMEAERRKSLEKENGSVLLLKAEVPYEKN</sequence>
<name>A0A419SZU0_9FIRM</name>
<gene>
    <name evidence="2" type="ORF">BET01_05105</name>
</gene>
<comment type="caution">
    <text evidence="2">The sequence shown here is derived from an EMBL/GenBank/DDBJ whole genome shotgun (WGS) entry which is preliminary data.</text>
</comment>
<protein>
    <recommendedName>
        <fullName evidence="1">PPM-type phosphatase domain-containing protein</fullName>
    </recommendedName>
</protein>
<dbReference type="Gene3D" id="3.60.40.10">
    <property type="entry name" value="PPM-type phosphatase domain"/>
    <property type="match status" value="1"/>
</dbReference>
<dbReference type="SUPFAM" id="SSF81606">
    <property type="entry name" value="PP2C-like"/>
    <property type="match status" value="1"/>
</dbReference>
<feature type="domain" description="PPM-type phosphatase" evidence="1">
    <location>
        <begin position="47"/>
        <end position="279"/>
    </location>
</feature>
<evidence type="ECO:0000313" key="3">
    <source>
        <dbReference type="Proteomes" id="UP000284277"/>
    </source>
</evidence>
<dbReference type="InterPro" id="IPR036457">
    <property type="entry name" value="PPM-type-like_dom_sf"/>
</dbReference>
<dbReference type="RefSeq" id="WP_120197486.1">
    <property type="nucleotide sequence ID" value="NZ_MCIA01000030.1"/>
</dbReference>
<accession>A0A419SZU0</accession>
<dbReference type="SMART" id="SM00332">
    <property type="entry name" value="PP2Cc"/>
    <property type="match status" value="1"/>
</dbReference>